<proteinExistence type="predicted"/>
<dbReference type="Proteomes" id="UP000237246">
    <property type="component" value="Unassembled WGS sequence"/>
</dbReference>
<organism evidence="1 2">
    <name type="scientific">Bambusicola thoracicus</name>
    <name type="common">Chinese bamboo-partridge</name>
    <name type="synonym">Perdix thoracica</name>
    <dbReference type="NCBI Taxonomy" id="9083"/>
    <lineage>
        <taxon>Eukaryota</taxon>
        <taxon>Metazoa</taxon>
        <taxon>Chordata</taxon>
        <taxon>Craniata</taxon>
        <taxon>Vertebrata</taxon>
        <taxon>Euteleostomi</taxon>
        <taxon>Archelosauria</taxon>
        <taxon>Archosauria</taxon>
        <taxon>Dinosauria</taxon>
        <taxon>Saurischia</taxon>
        <taxon>Theropoda</taxon>
        <taxon>Coelurosauria</taxon>
        <taxon>Aves</taxon>
        <taxon>Neognathae</taxon>
        <taxon>Galloanserae</taxon>
        <taxon>Galliformes</taxon>
        <taxon>Phasianidae</taxon>
        <taxon>Perdicinae</taxon>
        <taxon>Bambusicola</taxon>
    </lineage>
</organism>
<sequence>MPHMWKNL</sequence>
<gene>
    <name evidence="1" type="ORF">CIB84_016116</name>
</gene>
<evidence type="ECO:0000313" key="1">
    <source>
        <dbReference type="EMBL" id="POI20138.1"/>
    </source>
</evidence>
<name>A0A2P4S7R7_BAMTH</name>
<keyword evidence="2" id="KW-1185">Reference proteome</keyword>
<comment type="caution">
    <text evidence="1">The sequence shown here is derived from an EMBL/GenBank/DDBJ whole genome shotgun (WGS) entry which is preliminary data.</text>
</comment>
<evidence type="ECO:0000313" key="2">
    <source>
        <dbReference type="Proteomes" id="UP000237246"/>
    </source>
</evidence>
<protein>
    <submittedName>
        <fullName evidence="1">Uncharacterized protein</fullName>
    </submittedName>
</protein>
<accession>A0A2P4S7R7</accession>
<reference evidence="1 2" key="1">
    <citation type="submission" date="2018-01" db="EMBL/GenBank/DDBJ databases">
        <title>Comparison of the Chinese Bamboo Partridge and Red Junglefowl genome sequences highlights the importance of demography in genome evolution.</title>
        <authorList>
            <person name="Tiley G.P."/>
            <person name="Kimball R.T."/>
            <person name="Braun E.L."/>
            <person name="Burleigh J.G."/>
        </authorList>
    </citation>
    <scope>NUCLEOTIDE SEQUENCE [LARGE SCALE GENOMIC DNA]</scope>
    <source>
        <strain evidence="1">RTK389</strain>
        <tissue evidence="1">Blood</tissue>
    </source>
</reference>
<dbReference type="EMBL" id="PPHD01088250">
    <property type="protein sequence ID" value="POI20138.1"/>
    <property type="molecule type" value="Genomic_DNA"/>
</dbReference>